<dbReference type="Gene3D" id="2.60.40.10">
    <property type="entry name" value="Immunoglobulins"/>
    <property type="match status" value="1"/>
</dbReference>
<evidence type="ECO:0000313" key="2">
    <source>
        <dbReference type="Proteomes" id="UP000274271"/>
    </source>
</evidence>
<evidence type="ECO:0000313" key="1">
    <source>
        <dbReference type="EMBL" id="RRB11678.1"/>
    </source>
</evidence>
<sequence length="146" mass="16172">MKNFIIGLFLLSGMVACNQTQKDSTKELSDKMPKIVFADTGVYDFGDITEGDTVSRNFKFKNEGKFPLIINNINASCGCTTPEWPKKPIEPGQESSIKVLFNSLGKRGVQNKTITVYANTDPAYTELAFRVMVNPRPDSSRTSTAH</sequence>
<name>A0A3P1CEJ7_9BACT</name>
<dbReference type="RefSeq" id="WP_124909345.1">
    <property type="nucleotide sequence ID" value="NZ_RQJP01000005.1"/>
</dbReference>
<dbReference type="OrthoDB" id="826619at2"/>
<comment type="caution">
    <text evidence="1">The sequence shown here is derived from an EMBL/GenBank/DDBJ whole genome shotgun (WGS) entry which is preliminary data.</text>
</comment>
<organism evidence="1 2">
    <name type="scientific">Larkinella knui</name>
    <dbReference type="NCBI Taxonomy" id="2025310"/>
    <lineage>
        <taxon>Bacteria</taxon>
        <taxon>Pseudomonadati</taxon>
        <taxon>Bacteroidota</taxon>
        <taxon>Cytophagia</taxon>
        <taxon>Cytophagales</taxon>
        <taxon>Spirosomataceae</taxon>
        <taxon>Larkinella</taxon>
    </lineage>
</organism>
<accession>A0A3P1CEJ7</accession>
<gene>
    <name evidence="1" type="ORF">EHT87_24735</name>
</gene>
<dbReference type="AlphaFoldDB" id="A0A3P1CEJ7"/>
<dbReference type="Proteomes" id="UP000274271">
    <property type="component" value="Unassembled WGS sequence"/>
</dbReference>
<dbReference type="InterPro" id="IPR013783">
    <property type="entry name" value="Ig-like_fold"/>
</dbReference>
<dbReference type="PANTHER" id="PTHR37833">
    <property type="entry name" value="LIPOPROTEIN-RELATED"/>
    <property type="match status" value="1"/>
</dbReference>
<dbReference type="EMBL" id="RQJP01000005">
    <property type="protein sequence ID" value="RRB11678.1"/>
    <property type="molecule type" value="Genomic_DNA"/>
</dbReference>
<protein>
    <submittedName>
        <fullName evidence="1">DUF1573 domain-containing protein</fullName>
    </submittedName>
</protein>
<keyword evidence="2" id="KW-1185">Reference proteome</keyword>
<dbReference type="InterPro" id="IPR011467">
    <property type="entry name" value="DUF1573"/>
</dbReference>
<proteinExistence type="predicted"/>
<reference evidence="1 2" key="1">
    <citation type="submission" date="2018-11" db="EMBL/GenBank/DDBJ databases">
        <authorList>
            <person name="Zhou Z."/>
            <person name="Wang G."/>
        </authorList>
    </citation>
    <scope>NUCLEOTIDE SEQUENCE [LARGE SCALE GENOMIC DNA]</scope>
    <source>
        <strain evidence="1 2">KCTC42998</strain>
    </source>
</reference>
<dbReference type="PROSITE" id="PS51257">
    <property type="entry name" value="PROKAR_LIPOPROTEIN"/>
    <property type="match status" value="1"/>
</dbReference>
<dbReference type="Pfam" id="PF07610">
    <property type="entry name" value="DUF1573"/>
    <property type="match status" value="1"/>
</dbReference>
<dbReference type="PANTHER" id="PTHR37833:SF1">
    <property type="entry name" value="SIGNAL PEPTIDE PROTEIN"/>
    <property type="match status" value="1"/>
</dbReference>